<evidence type="ECO:0000256" key="5">
    <source>
        <dbReference type="ARBA" id="ARBA00022989"/>
    </source>
</evidence>
<feature type="transmembrane region" description="Helical" evidence="7">
    <location>
        <begin position="253"/>
        <end position="277"/>
    </location>
</feature>
<evidence type="ECO:0000256" key="6">
    <source>
        <dbReference type="ARBA" id="ARBA00023136"/>
    </source>
</evidence>
<keyword evidence="5 7" id="KW-1133">Transmembrane helix</keyword>
<comment type="caution">
    <text evidence="9">The sequence shown here is derived from an EMBL/GenBank/DDBJ whole genome shotgun (WGS) entry which is preliminary data.</text>
</comment>
<dbReference type="CDD" id="cd06173">
    <property type="entry name" value="MFS_MefA_like"/>
    <property type="match status" value="1"/>
</dbReference>
<feature type="transmembrane region" description="Helical" evidence="7">
    <location>
        <begin position="73"/>
        <end position="94"/>
    </location>
</feature>
<evidence type="ECO:0000313" key="10">
    <source>
        <dbReference type="Proteomes" id="UP000289166"/>
    </source>
</evidence>
<feature type="transmembrane region" description="Helical" evidence="7">
    <location>
        <begin position="42"/>
        <end position="66"/>
    </location>
</feature>
<keyword evidence="10" id="KW-1185">Reference proteome</keyword>
<dbReference type="AlphaFoldDB" id="A0A4Q0I7W6"/>
<keyword evidence="4 7" id="KW-0812">Transmembrane</keyword>
<name>A0A4Q0I7W6_9FIRM</name>
<feature type="transmembrane region" description="Helical" evidence="7">
    <location>
        <begin position="284"/>
        <end position="303"/>
    </location>
</feature>
<dbReference type="InterPro" id="IPR011701">
    <property type="entry name" value="MFS"/>
</dbReference>
<dbReference type="Pfam" id="PF07690">
    <property type="entry name" value="MFS_1"/>
    <property type="match status" value="1"/>
</dbReference>
<evidence type="ECO:0000256" key="1">
    <source>
        <dbReference type="ARBA" id="ARBA00004651"/>
    </source>
</evidence>
<accession>A0A4Q0I7W6</accession>
<feature type="transmembrane region" description="Helical" evidence="7">
    <location>
        <begin position="169"/>
        <end position="189"/>
    </location>
</feature>
<dbReference type="SUPFAM" id="SSF103473">
    <property type="entry name" value="MFS general substrate transporter"/>
    <property type="match status" value="1"/>
</dbReference>
<sequence length="410" mass="45216">MRDKWNKNIVLFLASQTISLFGTSLVQYAITWYITLKTQSGVMMTISIICGFLPTFFLSPFGGVWADRYNRKILIILSDSLIAISTLVLALLFFMGYDSLGLLFVMSAIRAFGSGIQTPAINAFIPQLVSKDNLTSINATNSSIQSLVMLISPMISAAIMSYAPIETIFLIDVFTAAIAVIILMLFLHVPVHAKALSKQEASYWSDMKKGLSYIKNHSFLKTFFLYSTSFFLLISPAAFLTPLQVARSFSDDVLHLAAVEITFSVGMMLGGITIASWGGFKNKLFTMALANLVIGCCTFALGIVPIMWIYLFFMLLTGVSVPFFNTTSTVLLQEKVEEDYLGRVFGVLSMISSIMMPMAMLVFGPLSDRIKIEFLLIATGALMALQSILMYRNKTLIEATKPSSIAEQSP</sequence>
<dbReference type="PANTHER" id="PTHR43266">
    <property type="entry name" value="MACROLIDE-EFFLUX PROTEIN"/>
    <property type="match status" value="1"/>
</dbReference>
<evidence type="ECO:0000256" key="7">
    <source>
        <dbReference type="SAM" id="Phobius"/>
    </source>
</evidence>
<dbReference type="InterPro" id="IPR036259">
    <property type="entry name" value="MFS_trans_sf"/>
</dbReference>
<feature type="transmembrane region" description="Helical" evidence="7">
    <location>
        <begin position="372"/>
        <end position="391"/>
    </location>
</feature>
<feature type="domain" description="Major facilitator superfamily (MFS) profile" evidence="8">
    <location>
        <begin position="8"/>
        <end position="396"/>
    </location>
</feature>
<reference evidence="10" key="1">
    <citation type="submission" date="2018-11" db="EMBL/GenBank/DDBJ databases">
        <title>Genome sequencing of a novel mesophilic and cellulolytic organism within the genus Hungateiclostridium.</title>
        <authorList>
            <person name="Rettenmaier R."/>
            <person name="Liebl W."/>
            <person name="Zverlov V."/>
        </authorList>
    </citation>
    <scope>NUCLEOTIDE SEQUENCE [LARGE SCALE GENOMIC DNA]</scope>
    <source>
        <strain evidence="10">N2K1</strain>
    </source>
</reference>
<dbReference type="PROSITE" id="PS50850">
    <property type="entry name" value="MFS"/>
    <property type="match status" value="1"/>
</dbReference>
<dbReference type="GO" id="GO:0005886">
    <property type="term" value="C:plasma membrane"/>
    <property type="evidence" value="ECO:0007669"/>
    <property type="project" value="UniProtKB-SubCell"/>
</dbReference>
<keyword evidence="3" id="KW-1003">Cell membrane</keyword>
<feature type="transmembrane region" description="Helical" evidence="7">
    <location>
        <begin position="344"/>
        <end position="366"/>
    </location>
</feature>
<protein>
    <submittedName>
        <fullName evidence="9">MFS transporter</fullName>
    </submittedName>
</protein>
<feature type="transmembrane region" description="Helical" evidence="7">
    <location>
        <begin position="9"/>
        <end position="30"/>
    </location>
</feature>
<evidence type="ECO:0000256" key="4">
    <source>
        <dbReference type="ARBA" id="ARBA00022692"/>
    </source>
</evidence>
<evidence type="ECO:0000259" key="8">
    <source>
        <dbReference type="PROSITE" id="PS50850"/>
    </source>
</evidence>
<evidence type="ECO:0000256" key="3">
    <source>
        <dbReference type="ARBA" id="ARBA00022475"/>
    </source>
</evidence>
<dbReference type="PANTHER" id="PTHR43266:SF10">
    <property type="entry name" value="BACILYSIN EXPORTER BACE-RELATED"/>
    <property type="match status" value="1"/>
</dbReference>
<dbReference type="GO" id="GO:0022857">
    <property type="term" value="F:transmembrane transporter activity"/>
    <property type="evidence" value="ECO:0007669"/>
    <property type="project" value="InterPro"/>
</dbReference>
<keyword evidence="2" id="KW-0813">Transport</keyword>
<dbReference type="Gene3D" id="1.20.1250.20">
    <property type="entry name" value="MFS general substrate transporter like domains"/>
    <property type="match status" value="1"/>
</dbReference>
<dbReference type="Proteomes" id="UP000289166">
    <property type="component" value="Unassembled WGS sequence"/>
</dbReference>
<dbReference type="InterPro" id="IPR020846">
    <property type="entry name" value="MFS_dom"/>
</dbReference>
<evidence type="ECO:0000256" key="2">
    <source>
        <dbReference type="ARBA" id="ARBA00022448"/>
    </source>
</evidence>
<feature type="transmembrane region" description="Helical" evidence="7">
    <location>
        <begin position="309"/>
        <end position="332"/>
    </location>
</feature>
<evidence type="ECO:0000313" key="9">
    <source>
        <dbReference type="EMBL" id="RXE59975.1"/>
    </source>
</evidence>
<dbReference type="OrthoDB" id="9775268at2"/>
<dbReference type="RefSeq" id="WP_069193358.1">
    <property type="nucleotide sequence ID" value="NZ_RLII01000003.1"/>
</dbReference>
<proteinExistence type="predicted"/>
<dbReference type="EMBL" id="RLII01000003">
    <property type="protein sequence ID" value="RXE59975.1"/>
    <property type="molecule type" value="Genomic_DNA"/>
</dbReference>
<feature type="transmembrane region" description="Helical" evidence="7">
    <location>
        <begin position="223"/>
        <end position="241"/>
    </location>
</feature>
<gene>
    <name evidence="9" type="ORF">EFD62_04270</name>
</gene>
<comment type="subcellular location">
    <subcellularLocation>
        <location evidence="1">Cell membrane</location>
        <topology evidence="1">Multi-pass membrane protein</topology>
    </subcellularLocation>
</comment>
<keyword evidence="6 7" id="KW-0472">Membrane</keyword>
<organism evidence="9 10">
    <name type="scientific">Acetivibrio mesophilus</name>
    <dbReference type="NCBI Taxonomy" id="2487273"/>
    <lineage>
        <taxon>Bacteria</taxon>
        <taxon>Bacillati</taxon>
        <taxon>Bacillota</taxon>
        <taxon>Clostridia</taxon>
        <taxon>Eubacteriales</taxon>
        <taxon>Oscillospiraceae</taxon>
        <taxon>Acetivibrio</taxon>
    </lineage>
</organism>